<feature type="chain" id="PRO_5006176990" evidence="2">
    <location>
        <begin position="34"/>
        <end position="91"/>
    </location>
</feature>
<dbReference type="RefSeq" id="WP_020350108.1">
    <property type="nucleotide sequence ID" value="NZ_JYHK01000089.1"/>
</dbReference>
<feature type="signal peptide" evidence="2">
    <location>
        <begin position="1"/>
        <end position="33"/>
    </location>
</feature>
<proteinExistence type="predicted"/>
<comment type="caution">
    <text evidence="3">The sequence shown here is derived from an EMBL/GenBank/DDBJ whole genome shotgun (WGS) entry which is preliminary data.</text>
</comment>
<dbReference type="AlphaFoldDB" id="A0A0Q0DTN0"/>
<accession>A0A0Q0DTN0</accession>
<dbReference type="Proteomes" id="UP000050317">
    <property type="component" value="Unassembled WGS sequence"/>
</dbReference>
<gene>
    <name evidence="3" type="ORF">ALO40_200231</name>
</gene>
<keyword evidence="1" id="KW-0472">Membrane</keyword>
<evidence type="ECO:0000256" key="1">
    <source>
        <dbReference type="SAM" id="Phobius"/>
    </source>
</evidence>
<dbReference type="PATRIC" id="fig|251703.9.peg.2312"/>
<name>A0A0Q0DTN0_9PSED</name>
<keyword evidence="1" id="KW-0812">Transmembrane</keyword>
<keyword evidence="2" id="KW-0732">Signal</keyword>
<dbReference type="EMBL" id="LJRR01000094">
    <property type="protein sequence ID" value="KPZ21734.1"/>
    <property type="molecule type" value="Genomic_DNA"/>
</dbReference>
<evidence type="ECO:0000256" key="2">
    <source>
        <dbReference type="SAM" id="SignalP"/>
    </source>
</evidence>
<evidence type="ECO:0000313" key="4">
    <source>
        <dbReference type="Proteomes" id="UP000050317"/>
    </source>
</evidence>
<reference evidence="3 4" key="1">
    <citation type="submission" date="2015-09" db="EMBL/GenBank/DDBJ databases">
        <title>Genome announcement of multiple Pseudomonas syringae strains.</title>
        <authorList>
            <person name="Thakur S."/>
            <person name="Wang P.W."/>
            <person name="Gong Y."/>
            <person name="Weir B.S."/>
            <person name="Guttman D.S."/>
        </authorList>
    </citation>
    <scope>NUCLEOTIDE SEQUENCE [LARGE SCALE GENOMIC DNA]</scope>
    <source>
        <strain evidence="3 4">ICMP3963</strain>
    </source>
</reference>
<protein>
    <submittedName>
        <fullName evidence="3">Carbon storage regulator CsrA</fullName>
    </submittedName>
</protein>
<evidence type="ECO:0000313" key="3">
    <source>
        <dbReference type="EMBL" id="KPZ21734.1"/>
    </source>
</evidence>
<keyword evidence="1" id="KW-1133">Transmembrane helix</keyword>
<feature type="transmembrane region" description="Helical" evidence="1">
    <location>
        <begin position="57"/>
        <end position="75"/>
    </location>
</feature>
<sequence>MEKLQAMFKATPAVVRKVAPAVAVLAFSGAAMAADGTATGFDVTAFLDPVVAALKENISTIVTTVAGVFAIYWGATSGIQVVKKFLGKVTS</sequence>
<organism evidence="3 4">
    <name type="scientific">Pseudomonas syringae pv. viburni</name>
    <dbReference type="NCBI Taxonomy" id="251703"/>
    <lineage>
        <taxon>Bacteria</taxon>
        <taxon>Pseudomonadati</taxon>
        <taxon>Pseudomonadota</taxon>
        <taxon>Gammaproteobacteria</taxon>
        <taxon>Pseudomonadales</taxon>
        <taxon>Pseudomonadaceae</taxon>
        <taxon>Pseudomonas</taxon>
    </lineage>
</organism>